<gene>
    <name evidence="2" type="ORF">U3653_09495</name>
</gene>
<sequence>MIIEGTADAGYQAVREAFAANFTEHGDIGAAVCVYRDGRPVVDLWGGTADPGTGRGWQRDTLQLVYSATKGVVATIAHLLAQRGELDLDAPVAQYWPEFAAAGKADIPVRWLLTHRAGVAALDEPVALSEALAWQPMVDALAAQAPNWRPGTAFGYHGRTYGWLVGEVIRRVSGRTPGRFLAEEIAGPLGIDFFIGLPASERARVSRLVFAPAPDLTAVPEEAVPEPLRPLLTAMRDPSALVNRAFQITDPADIDFDSPAVQAAELPASNGIGTARGLARLYAALVGEVDGTRLLTADTLAAATREQVAGTDHVLMLPGRYASGYMLPTAQMPLGGRSSFGHPGRGGSLAFADPERRLAFAYVTNHIVEGALDLRARSLVDALDDAR</sequence>
<keyword evidence="2" id="KW-0378">Hydrolase</keyword>
<evidence type="ECO:0000313" key="3">
    <source>
        <dbReference type="Proteomes" id="UP001348098"/>
    </source>
</evidence>
<proteinExistence type="predicted"/>
<dbReference type="PANTHER" id="PTHR43319">
    <property type="entry name" value="BETA-LACTAMASE-RELATED"/>
    <property type="match status" value="1"/>
</dbReference>
<dbReference type="SUPFAM" id="SSF56601">
    <property type="entry name" value="beta-lactamase/transpeptidase-like"/>
    <property type="match status" value="1"/>
</dbReference>
<evidence type="ECO:0000313" key="2">
    <source>
        <dbReference type="EMBL" id="MEB3510251.1"/>
    </source>
</evidence>
<dbReference type="InterPro" id="IPR052907">
    <property type="entry name" value="Beta-lactamase/esterase"/>
</dbReference>
<feature type="domain" description="Beta-lactamase-related" evidence="1">
    <location>
        <begin position="19"/>
        <end position="368"/>
    </location>
</feature>
<dbReference type="EC" id="3.1.1.103" evidence="2"/>
<organism evidence="2 3">
    <name type="scientific">Nocardia implantans</name>
    <dbReference type="NCBI Taxonomy" id="3108168"/>
    <lineage>
        <taxon>Bacteria</taxon>
        <taxon>Bacillati</taxon>
        <taxon>Actinomycetota</taxon>
        <taxon>Actinomycetes</taxon>
        <taxon>Mycobacteriales</taxon>
        <taxon>Nocardiaceae</taxon>
        <taxon>Nocardia</taxon>
    </lineage>
</organism>
<dbReference type="GO" id="GO:0016787">
    <property type="term" value="F:hydrolase activity"/>
    <property type="evidence" value="ECO:0007669"/>
    <property type="project" value="UniProtKB-KW"/>
</dbReference>
<dbReference type="InterPro" id="IPR001466">
    <property type="entry name" value="Beta-lactam-related"/>
</dbReference>
<dbReference type="PANTHER" id="PTHR43319:SF3">
    <property type="entry name" value="BETA-LACTAMASE-RELATED DOMAIN-CONTAINING PROTEIN"/>
    <property type="match status" value="1"/>
</dbReference>
<dbReference type="RefSeq" id="WP_195079236.1">
    <property type="nucleotide sequence ID" value="NZ_JAYESH010000003.1"/>
</dbReference>
<dbReference type="InterPro" id="IPR012338">
    <property type="entry name" value="Beta-lactam/transpept-like"/>
</dbReference>
<reference evidence="2 3" key="1">
    <citation type="submission" date="2023-12" db="EMBL/GenBank/DDBJ databases">
        <title>novel species in genus Nocarida.</title>
        <authorList>
            <person name="Li Z."/>
        </authorList>
    </citation>
    <scope>NUCLEOTIDE SEQUENCE [LARGE SCALE GENOMIC DNA]</scope>
    <source>
        <strain evidence="2 3">CDC186</strain>
    </source>
</reference>
<dbReference type="Pfam" id="PF00144">
    <property type="entry name" value="Beta-lactamase"/>
    <property type="match status" value="1"/>
</dbReference>
<dbReference type="Gene3D" id="3.40.710.10">
    <property type="entry name" value="DD-peptidase/beta-lactamase superfamily"/>
    <property type="match status" value="1"/>
</dbReference>
<keyword evidence="3" id="KW-1185">Reference proteome</keyword>
<evidence type="ECO:0000259" key="1">
    <source>
        <dbReference type="Pfam" id="PF00144"/>
    </source>
</evidence>
<comment type="caution">
    <text evidence="2">The sequence shown here is derived from an EMBL/GenBank/DDBJ whole genome shotgun (WGS) entry which is preliminary data.</text>
</comment>
<name>A0ABU6ASC0_9NOCA</name>
<dbReference type="Proteomes" id="UP001348098">
    <property type="component" value="Unassembled WGS sequence"/>
</dbReference>
<dbReference type="EMBL" id="JAYKYQ010000003">
    <property type="protein sequence ID" value="MEB3510251.1"/>
    <property type="molecule type" value="Genomic_DNA"/>
</dbReference>
<protein>
    <submittedName>
        <fullName evidence="2">Serine hydrolase domain-containing protein</fullName>
        <ecNumber evidence="2">3.1.1.103</ecNumber>
    </submittedName>
</protein>
<accession>A0ABU6ASC0</accession>